<dbReference type="AlphaFoldDB" id="A0AAP7ZQ23"/>
<evidence type="ECO:0000313" key="3">
    <source>
        <dbReference type="Proteomes" id="UP000216164"/>
    </source>
</evidence>
<comment type="caution">
    <text evidence="2">The sequence shown here is derived from an EMBL/GenBank/DDBJ whole genome shotgun (WGS) entry which is preliminary data.</text>
</comment>
<dbReference type="Proteomes" id="UP000216164">
    <property type="component" value="Unassembled WGS sequence"/>
</dbReference>
<dbReference type="EMBL" id="NCTK01000001">
    <property type="protein sequence ID" value="OYQ14680.1"/>
    <property type="molecule type" value="Genomic_DNA"/>
</dbReference>
<organism evidence="2 3">
    <name type="scientific">Ralstonia solanacearum K60</name>
    <dbReference type="NCBI Taxonomy" id="1091042"/>
    <lineage>
        <taxon>Bacteria</taxon>
        <taxon>Pseudomonadati</taxon>
        <taxon>Pseudomonadota</taxon>
        <taxon>Betaproteobacteria</taxon>
        <taxon>Burkholderiales</taxon>
        <taxon>Burkholderiaceae</taxon>
        <taxon>Ralstonia</taxon>
        <taxon>Ralstonia solanacearum species complex</taxon>
    </lineage>
</organism>
<evidence type="ECO:0000313" key="2">
    <source>
        <dbReference type="EMBL" id="OYQ14680.1"/>
    </source>
</evidence>
<protein>
    <submittedName>
        <fullName evidence="2">Uncharacterized protein</fullName>
    </submittedName>
</protein>
<sequence>MPQTEPSYGNEWLEKIEQVKFTLALAAAVDCANWIMSPLARLEPASDRFGDARRTQTGRKSRGARGSVRSKRVIGARALQARRVCPTRNAYLCTWLE</sequence>
<accession>A0AAP7ZQ23</accession>
<proteinExistence type="predicted"/>
<name>A0AAP7ZQ23_RALSL</name>
<feature type="region of interest" description="Disordered" evidence="1">
    <location>
        <begin position="46"/>
        <end position="67"/>
    </location>
</feature>
<reference evidence="2 3" key="1">
    <citation type="submission" date="2017-04" db="EMBL/GenBank/DDBJ databases">
        <title>Genome Announcement: Closed genomes of Ralstonia solanacearum strains K60, UW551, and UW700.</title>
        <authorList>
            <person name="Hayes M."/>
            <person name="Macintyre A.M."/>
            <person name="Allen C."/>
        </authorList>
    </citation>
    <scope>NUCLEOTIDE SEQUENCE [LARGE SCALE GENOMIC DNA]</scope>
    <source>
        <strain evidence="2 3">UW25</strain>
    </source>
</reference>
<evidence type="ECO:0000256" key="1">
    <source>
        <dbReference type="SAM" id="MobiDB-lite"/>
    </source>
</evidence>
<gene>
    <name evidence="2" type="ORF">B7R77_16410</name>
</gene>
<feature type="compositionally biased region" description="Basic residues" evidence="1">
    <location>
        <begin position="56"/>
        <end position="67"/>
    </location>
</feature>